<reference evidence="2" key="1">
    <citation type="journal article" date="2015" name="Nature">
        <title>Complex archaea that bridge the gap between prokaryotes and eukaryotes.</title>
        <authorList>
            <person name="Spang A."/>
            <person name="Saw J.H."/>
            <person name="Jorgensen S.L."/>
            <person name="Zaremba-Niedzwiedzka K."/>
            <person name="Martijn J."/>
            <person name="Lind A.E."/>
            <person name="van Eijk R."/>
            <person name="Schleper C."/>
            <person name="Guy L."/>
            <person name="Ettema T.J."/>
        </authorList>
    </citation>
    <scope>NUCLEOTIDE SEQUENCE</scope>
</reference>
<dbReference type="GO" id="GO:0004553">
    <property type="term" value="F:hydrolase activity, hydrolyzing O-glycosyl compounds"/>
    <property type="evidence" value="ECO:0007669"/>
    <property type="project" value="InterPro"/>
</dbReference>
<dbReference type="Gene3D" id="1.10.1330.10">
    <property type="entry name" value="Dockerin domain"/>
    <property type="match status" value="1"/>
</dbReference>
<dbReference type="PROSITE" id="PS00018">
    <property type="entry name" value="EF_HAND_1"/>
    <property type="match status" value="1"/>
</dbReference>
<dbReference type="NCBIfam" id="TIGR02595">
    <property type="entry name" value="PEP_CTERM"/>
    <property type="match status" value="1"/>
</dbReference>
<dbReference type="Pfam" id="PF07589">
    <property type="entry name" value="PEP-CTERM"/>
    <property type="match status" value="1"/>
</dbReference>
<evidence type="ECO:0000259" key="1">
    <source>
        <dbReference type="Pfam" id="PF07589"/>
    </source>
</evidence>
<proteinExistence type="predicted"/>
<dbReference type="InterPro" id="IPR002105">
    <property type="entry name" value="Dockerin_1_rpt"/>
</dbReference>
<dbReference type="InterPro" id="IPR036439">
    <property type="entry name" value="Dockerin_dom_sf"/>
</dbReference>
<accession>A0A0F9S1X3</accession>
<dbReference type="EMBL" id="LAZR01000671">
    <property type="protein sequence ID" value="KKN61109.1"/>
    <property type="molecule type" value="Genomic_DNA"/>
</dbReference>
<comment type="caution">
    <text evidence="2">The sequence shown here is derived from an EMBL/GenBank/DDBJ whole genome shotgun (WGS) entry which is preliminary data.</text>
</comment>
<feature type="domain" description="Ice-binding protein C-terminal" evidence="1">
    <location>
        <begin position="408"/>
        <end position="429"/>
    </location>
</feature>
<evidence type="ECO:0000313" key="2">
    <source>
        <dbReference type="EMBL" id="KKN61109.1"/>
    </source>
</evidence>
<gene>
    <name evidence="2" type="ORF">LCGC14_0525280</name>
</gene>
<dbReference type="SUPFAM" id="SSF63446">
    <property type="entry name" value="Type I dockerin domain"/>
    <property type="match status" value="1"/>
</dbReference>
<name>A0A0F9S1X3_9ZZZZ</name>
<dbReference type="GO" id="GO:0000272">
    <property type="term" value="P:polysaccharide catabolic process"/>
    <property type="evidence" value="ECO:0007669"/>
    <property type="project" value="InterPro"/>
</dbReference>
<sequence>MRKGNLAKKLGAYSLAAGAAVLATQAVPANAAMNVFNNGGAGWWDGTSNWRQDMLSFKMDGTVVVNTANTGLLSLGQDADSFTFQEQDFYWYGYDRKDATTLQVGDGTNSNVGYVAGGNVWNVGRLGGGYEIGDTLAGGRNWSDDSVTDTGGLGGWYFWFHGEWPFGGGGTIGLYADVGADRFYGWADISMTAYWAVGLNEFAFSDIPGRAVYAGGGEVPPPFIPIDIDIKPDSDENPINLKSIGKTPVVIFGTEDLDVADIDVSTVELNDANVVQNSNGIWQADFEDVNDDGIDDLVMQFLTQSLGILPGMTDLELTGQLLDGTELVGDDVIRIVPDFNGDMSVNGTDLAILKANFGTGGYFPEDGSRPILPGFELGDANGDGTIDATDLAILKQAFGSSGPGAGGVPEPATLTVLALGAVGLLHRRKRA</sequence>
<dbReference type="InterPro" id="IPR018247">
    <property type="entry name" value="EF_Hand_1_Ca_BS"/>
</dbReference>
<dbReference type="AlphaFoldDB" id="A0A0F9S1X3"/>
<organism evidence="2">
    <name type="scientific">marine sediment metagenome</name>
    <dbReference type="NCBI Taxonomy" id="412755"/>
    <lineage>
        <taxon>unclassified sequences</taxon>
        <taxon>metagenomes</taxon>
        <taxon>ecological metagenomes</taxon>
    </lineage>
</organism>
<dbReference type="InterPro" id="IPR013424">
    <property type="entry name" value="Ice-binding_C"/>
</dbReference>
<dbReference type="Pfam" id="PF00404">
    <property type="entry name" value="Dockerin_1"/>
    <property type="match status" value="1"/>
</dbReference>
<protein>
    <recommendedName>
        <fullName evidence="1">Ice-binding protein C-terminal domain-containing protein</fullName>
    </recommendedName>
</protein>